<gene>
    <name evidence="1" type="ORF">OXX778_LOCUS18589</name>
</gene>
<sequence length="110" mass="12746">MSKIDDVIMYHNEYRNEFKNSFALKPAETFQGINSERTQYIDQDFKTTQPNSKYTTTLNNPTKSFAHVGTGVHNNYQRNISDPRFNIPVYGNSKPQLLAYSTTRSNLLFN</sequence>
<organism evidence="1 2">
    <name type="scientific">Brachionus calyciflorus</name>
    <dbReference type="NCBI Taxonomy" id="104777"/>
    <lineage>
        <taxon>Eukaryota</taxon>
        <taxon>Metazoa</taxon>
        <taxon>Spiralia</taxon>
        <taxon>Gnathifera</taxon>
        <taxon>Rotifera</taxon>
        <taxon>Eurotatoria</taxon>
        <taxon>Monogononta</taxon>
        <taxon>Pseudotrocha</taxon>
        <taxon>Ploima</taxon>
        <taxon>Brachionidae</taxon>
        <taxon>Brachionus</taxon>
    </lineage>
</organism>
<dbReference type="EMBL" id="CAJNOC010005222">
    <property type="protein sequence ID" value="CAF1046022.1"/>
    <property type="molecule type" value="Genomic_DNA"/>
</dbReference>
<name>A0A814K079_9BILA</name>
<dbReference type="AlphaFoldDB" id="A0A814K079"/>
<evidence type="ECO:0000313" key="1">
    <source>
        <dbReference type="EMBL" id="CAF1046022.1"/>
    </source>
</evidence>
<protein>
    <submittedName>
        <fullName evidence="1">Uncharacterized protein</fullName>
    </submittedName>
</protein>
<accession>A0A814K079</accession>
<keyword evidence="2" id="KW-1185">Reference proteome</keyword>
<dbReference type="OrthoDB" id="10340854at2759"/>
<reference evidence="1" key="1">
    <citation type="submission" date="2021-02" db="EMBL/GenBank/DDBJ databases">
        <authorList>
            <person name="Nowell W R."/>
        </authorList>
    </citation>
    <scope>NUCLEOTIDE SEQUENCE</scope>
    <source>
        <strain evidence="1">Ploen Becks lab</strain>
    </source>
</reference>
<proteinExistence type="predicted"/>
<evidence type="ECO:0000313" key="2">
    <source>
        <dbReference type="Proteomes" id="UP000663879"/>
    </source>
</evidence>
<dbReference type="Proteomes" id="UP000663879">
    <property type="component" value="Unassembled WGS sequence"/>
</dbReference>
<comment type="caution">
    <text evidence="1">The sequence shown here is derived from an EMBL/GenBank/DDBJ whole genome shotgun (WGS) entry which is preliminary data.</text>
</comment>